<keyword evidence="3" id="KW-0998">Cell outer membrane</keyword>
<dbReference type="InterPro" id="IPR036737">
    <property type="entry name" value="OmpA-like_sf"/>
</dbReference>
<sequence length="270" mass="29382">MISKCMNSKQLMIPALLAASIALAACSTPPNANLEQARTNYSGLQANPQASKVAALETKDASDYLDKADKAYLDKEDPAKVDQLAYLTNQRVEVAKQTIALRTAEANLKNASAQRAQARLDARDQQIKQLQDSLNARQTDRGTLVTFGDVLFATDKAELKSNGLMNINKLAQYLQENPDRKVIVEGYTDSTGTASHNQSLSERRANSVRMALVKMGVDPTRIVAQGYGKEYPVADNTSVSGRAQNRRVEVTISNDNQPVIPRSAVSANTQ</sequence>
<evidence type="ECO:0000256" key="2">
    <source>
        <dbReference type="ARBA" id="ARBA00023136"/>
    </source>
</evidence>
<dbReference type="InterPro" id="IPR025511">
    <property type="entry name" value="DUF4398"/>
</dbReference>
<name>A0A1H0YB87_9PSED</name>
<evidence type="ECO:0000259" key="7">
    <source>
        <dbReference type="PROSITE" id="PS51123"/>
    </source>
</evidence>
<evidence type="ECO:0000256" key="3">
    <source>
        <dbReference type="ARBA" id="ARBA00023237"/>
    </source>
</evidence>
<dbReference type="PROSITE" id="PS51257">
    <property type="entry name" value="PROKAR_LIPOPROTEIN"/>
    <property type="match status" value="1"/>
</dbReference>
<gene>
    <name evidence="8" type="ORF">SAMN04490195_0521</name>
</gene>
<organism evidence="8 9">
    <name type="scientific">Pseudomonas moorei</name>
    <dbReference type="NCBI Taxonomy" id="395599"/>
    <lineage>
        <taxon>Bacteria</taxon>
        <taxon>Pseudomonadati</taxon>
        <taxon>Pseudomonadota</taxon>
        <taxon>Gammaproteobacteria</taxon>
        <taxon>Pseudomonadales</taxon>
        <taxon>Pseudomonadaceae</taxon>
        <taxon>Pseudomonas</taxon>
    </lineage>
</organism>
<evidence type="ECO:0000256" key="5">
    <source>
        <dbReference type="SAM" id="Coils"/>
    </source>
</evidence>
<dbReference type="PANTHER" id="PTHR30329:SF21">
    <property type="entry name" value="LIPOPROTEIN YIAD-RELATED"/>
    <property type="match status" value="1"/>
</dbReference>
<feature type="signal peptide" evidence="6">
    <location>
        <begin position="1"/>
        <end position="24"/>
    </location>
</feature>
<feature type="domain" description="OmpA-like" evidence="7">
    <location>
        <begin position="139"/>
        <end position="256"/>
    </location>
</feature>
<evidence type="ECO:0000256" key="1">
    <source>
        <dbReference type="ARBA" id="ARBA00004442"/>
    </source>
</evidence>
<dbReference type="Pfam" id="PF00691">
    <property type="entry name" value="OmpA"/>
    <property type="match status" value="1"/>
</dbReference>
<dbReference type="SUPFAM" id="SSF103088">
    <property type="entry name" value="OmpA-like"/>
    <property type="match status" value="1"/>
</dbReference>
<accession>A0A1H0YB87</accession>
<protein>
    <submittedName>
        <fullName evidence="8">Outer membrane protein OmpA</fullName>
    </submittedName>
</protein>
<dbReference type="PANTHER" id="PTHR30329">
    <property type="entry name" value="STATOR ELEMENT OF FLAGELLAR MOTOR COMPLEX"/>
    <property type="match status" value="1"/>
</dbReference>
<dbReference type="EMBL" id="FNKJ01000002">
    <property type="protein sequence ID" value="SDQ12350.1"/>
    <property type="molecule type" value="Genomic_DNA"/>
</dbReference>
<feature type="coiled-coil region" evidence="5">
    <location>
        <begin position="94"/>
        <end position="133"/>
    </location>
</feature>
<proteinExistence type="predicted"/>
<evidence type="ECO:0000256" key="4">
    <source>
        <dbReference type="PROSITE-ProRule" id="PRU00473"/>
    </source>
</evidence>
<dbReference type="Pfam" id="PF14346">
    <property type="entry name" value="DUF4398"/>
    <property type="match status" value="1"/>
</dbReference>
<dbReference type="InterPro" id="IPR050330">
    <property type="entry name" value="Bact_OuterMem_StrucFunc"/>
</dbReference>
<evidence type="ECO:0000256" key="6">
    <source>
        <dbReference type="SAM" id="SignalP"/>
    </source>
</evidence>
<keyword evidence="9" id="KW-1185">Reference proteome</keyword>
<dbReference type="InterPro" id="IPR006664">
    <property type="entry name" value="OMP_bac"/>
</dbReference>
<dbReference type="Proteomes" id="UP000199570">
    <property type="component" value="Unassembled WGS sequence"/>
</dbReference>
<comment type="subcellular location">
    <subcellularLocation>
        <location evidence="1">Cell outer membrane</location>
    </subcellularLocation>
</comment>
<dbReference type="CDD" id="cd07185">
    <property type="entry name" value="OmpA_C-like"/>
    <property type="match status" value="1"/>
</dbReference>
<dbReference type="AlphaFoldDB" id="A0A1H0YB87"/>
<reference evidence="9" key="1">
    <citation type="submission" date="2016-10" db="EMBL/GenBank/DDBJ databases">
        <authorList>
            <person name="Varghese N."/>
            <person name="Submissions S."/>
        </authorList>
    </citation>
    <scope>NUCLEOTIDE SEQUENCE [LARGE SCALE GENOMIC DNA]</scope>
    <source>
        <strain evidence="9">BS3775</strain>
    </source>
</reference>
<dbReference type="PROSITE" id="PS51123">
    <property type="entry name" value="OMPA_2"/>
    <property type="match status" value="1"/>
</dbReference>
<dbReference type="PRINTS" id="PR01021">
    <property type="entry name" value="OMPADOMAIN"/>
</dbReference>
<feature type="chain" id="PRO_5011529868" evidence="6">
    <location>
        <begin position="25"/>
        <end position="270"/>
    </location>
</feature>
<dbReference type="InterPro" id="IPR006665">
    <property type="entry name" value="OmpA-like"/>
</dbReference>
<dbReference type="Gene3D" id="3.30.1330.60">
    <property type="entry name" value="OmpA-like domain"/>
    <property type="match status" value="1"/>
</dbReference>
<evidence type="ECO:0000313" key="8">
    <source>
        <dbReference type="EMBL" id="SDQ12350.1"/>
    </source>
</evidence>
<evidence type="ECO:0000313" key="9">
    <source>
        <dbReference type="Proteomes" id="UP000199570"/>
    </source>
</evidence>
<dbReference type="GO" id="GO:0009279">
    <property type="term" value="C:cell outer membrane"/>
    <property type="evidence" value="ECO:0007669"/>
    <property type="project" value="UniProtKB-SubCell"/>
</dbReference>
<keyword evidence="5" id="KW-0175">Coiled coil</keyword>
<keyword evidence="2 4" id="KW-0472">Membrane</keyword>
<keyword evidence="6" id="KW-0732">Signal</keyword>